<dbReference type="OrthoDB" id="2375806at2"/>
<protein>
    <recommendedName>
        <fullName evidence="3">General stress protein 17M-like domain-containing protein</fullName>
    </recommendedName>
</protein>
<evidence type="ECO:0000313" key="1">
    <source>
        <dbReference type="EMBL" id="RNB83411.1"/>
    </source>
</evidence>
<comment type="caution">
    <text evidence="1">The sequence shown here is derived from an EMBL/GenBank/DDBJ whole genome shotgun (WGS) entry which is preliminary data.</text>
</comment>
<keyword evidence="2" id="KW-1185">Reference proteome</keyword>
<sequence>MEERNILAGFFTEEDAEKAAKQLKQKGFETVQVDHIGLFPGDGTDKIMNPISGEIPSLGSLTLAGDFSSKDASILAAANPSASGMADGSHDGVGRTVLLTAVVPEERGDEAVAIIRACGGEV</sequence>
<dbReference type="RefSeq" id="WP_122920143.1">
    <property type="nucleotide sequence ID" value="NZ_RHHQ01000018.1"/>
</dbReference>
<reference evidence="1 2" key="1">
    <citation type="submission" date="2018-10" db="EMBL/GenBank/DDBJ databases">
        <title>Phylogenomics of Brevibacillus.</title>
        <authorList>
            <person name="Dunlap C."/>
        </authorList>
    </citation>
    <scope>NUCLEOTIDE SEQUENCE [LARGE SCALE GENOMIC DNA]</scope>
    <source>
        <strain evidence="1 2">JCM 15716</strain>
    </source>
</reference>
<dbReference type="Proteomes" id="UP000271031">
    <property type="component" value="Unassembled WGS sequence"/>
</dbReference>
<evidence type="ECO:0008006" key="3">
    <source>
        <dbReference type="Google" id="ProtNLM"/>
    </source>
</evidence>
<dbReference type="AlphaFoldDB" id="A0A3M8D710"/>
<proteinExistence type="predicted"/>
<gene>
    <name evidence="1" type="ORF">EDM56_22365</name>
</gene>
<dbReference type="EMBL" id="RHHQ01000018">
    <property type="protein sequence ID" value="RNB83411.1"/>
    <property type="molecule type" value="Genomic_DNA"/>
</dbReference>
<evidence type="ECO:0000313" key="2">
    <source>
        <dbReference type="Proteomes" id="UP000271031"/>
    </source>
</evidence>
<organism evidence="1 2">
    <name type="scientific">Brevibacillus fluminis</name>
    <dbReference type="NCBI Taxonomy" id="511487"/>
    <lineage>
        <taxon>Bacteria</taxon>
        <taxon>Bacillati</taxon>
        <taxon>Bacillota</taxon>
        <taxon>Bacilli</taxon>
        <taxon>Bacillales</taxon>
        <taxon>Paenibacillaceae</taxon>
        <taxon>Brevibacillus</taxon>
    </lineage>
</organism>
<accession>A0A3M8D710</accession>
<name>A0A3M8D710_9BACL</name>